<name>A0ABS1CFV0_9GAMM</name>
<comment type="caution">
    <text evidence="1">The sequence shown here is derived from an EMBL/GenBank/DDBJ whole genome shotgun (WGS) entry which is preliminary data.</text>
</comment>
<reference evidence="1 2" key="1">
    <citation type="journal article" date="2020" name="Microorganisms">
        <title>Osmotic Adaptation and Compatible Solute Biosynthesis of Phototrophic Bacteria as Revealed from Genome Analyses.</title>
        <authorList>
            <person name="Imhoff J.F."/>
            <person name="Rahn T."/>
            <person name="Kunzel S."/>
            <person name="Keller A."/>
            <person name="Neulinger S.C."/>
        </authorList>
    </citation>
    <scope>NUCLEOTIDE SEQUENCE [LARGE SCALE GENOMIC DNA]</scope>
    <source>
        <strain evidence="1 2">DSM 6210</strain>
    </source>
</reference>
<protein>
    <recommendedName>
        <fullName evidence="3">Class I SAM-dependent DNA methyltransferase</fullName>
    </recommendedName>
</protein>
<keyword evidence="2" id="KW-1185">Reference proteome</keyword>
<evidence type="ECO:0000313" key="2">
    <source>
        <dbReference type="Proteomes" id="UP000748752"/>
    </source>
</evidence>
<evidence type="ECO:0008006" key="3">
    <source>
        <dbReference type="Google" id="ProtNLM"/>
    </source>
</evidence>
<evidence type="ECO:0000313" key="1">
    <source>
        <dbReference type="EMBL" id="MBK1630786.1"/>
    </source>
</evidence>
<gene>
    <name evidence="1" type="ORF">CKO31_08525</name>
</gene>
<proteinExistence type="predicted"/>
<sequence length="184" mass="20333">MSHEISRILAATLNDLGLEHARAPSGNRDKSFMGGYGTKGVDVYLSDERHGLLLTSGVKGLVFDPRKNLKNRYRDMVMEALELHRRFPYAICGHLFFLGKAESALSSKKFGTVLGEAAVLMSGIAQRRLPTDAPELYEEIGILLFDPGDPDSLDLAPAGIPESLQAATYPHRLVDAFNRRNPFY</sequence>
<dbReference type="EMBL" id="NRRV01000016">
    <property type="protein sequence ID" value="MBK1630786.1"/>
    <property type="molecule type" value="Genomic_DNA"/>
</dbReference>
<organism evidence="1 2">
    <name type="scientific">Thiohalocapsa halophila</name>
    <dbReference type="NCBI Taxonomy" id="69359"/>
    <lineage>
        <taxon>Bacteria</taxon>
        <taxon>Pseudomonadati</taxon>
        <taxon>Pseudomonadota</taxon>
        <taxon>Gammaproteobacteria</taxon>
        <taxon>Chromatiales</taxon>
        <taxon>Chromatiaceae</taxon>
        <taxon>Thiohalocapsa</taxon>
    </lineage>
</organism>
<dbReference type="Proteomes" id="UP000748752">
    <property type="component" value="Unassembled WGS sequence"/>
</dbReference>
<accession>A0ABS1CFV0</accession>